<comment type="similarity">
    <text evidence="1">Belongs to the glutamate:Na(+) symporter (ESS) (TC 2.A.27) family.</text>
</comment>
<sequence length="416" mass="43478">MFEFSKELGMMAMNLDMVQSLAFTTIVLLIGSFIKSKVNLLQKYCIPSPVVGGFSFAIVSFLLRQTGVIAIVFDTTLQSVLMTAFFTTVGFTASFKALKKGGIGVIKFLIVAVLLVLGQNIVGVLSAKAIGVNPLLGIVAGSVSMTGGHGASGAFGPIMEAQGLSGGLSIAMACATFGLVSGSIIGGPLANRLIEKYNLGSKDGEYDNLIELESAGVDGTGTACKVDLPKLSEANLVNGAIQIIIAMGFGTIISLGFSSVGITMPSYIGAMLVAAIMRNISDIKGVWGTPENELSSIGGICLSLFLSMAMCSLKLWELVDLAVPIIILLSIQTILMILFAYFVTFRMMGKDYTAAVLAAGHCGFGMGATPNGIANMESVTAKFGPCHTAFFILPLVGALFIEFFNSAVITTFINIL</sequence>
<evidence type="ECO:0000256" key="1">
    <source>
        <dbReference type="HAMAP-Rule" id="MF_02062"/>
    </source>
</evidence>
<keyword evidence="1" id="KW-0739">Sodium transport</keyword>
<feature type="transmembrane region" description="Helical" evidence="1">
    <location>
        <begin position="294"/>
        <end position="316"/>
    </location>
</feature>
<dbReference type="Proteomes" id="UP001232584">
    <property type="component" value="Unassembled WGS sequence"/>
</dbReference>
<keyword evidence="1" id="KW-1003">Cell membrane</keyword>
<comment type="caution">
    <text evidence="3">The sequence shown here is derived from an EMBL/GenBank/DDBJ whole genome shotgun (WGS) entry which is preliminary data.</text>
</comment>
<dbReference type="PANTHER" id="PTHR36178:SF1">
    <property type="entry name" value="SODIUM_GLUTAMATE SYMPORTER"/>
    <property type="match status" value="1"/>
</dbReference>
<feature type="transmembrane region" description="Helical" evidence="1">
    <location>
        <begin position="135"/>
        <end position="156"/>
    </location>
</feature>
<feature type="transmembrane region" description="Helical" evidence="1">
    <location>
        <begin position="240"/>
        <end position="273"/>
    </location>
</feature>
<feature type="transmembrane region" description="Helical" evidence="1">
    <location>
        <begin position="322"/>
        <end position="345"/>
    </location>
</feature>
<dbReference type="RefSeq" id="WP_331497555.1">
    <property type="nucleotide sequence ID" value="NZ_BAAACE010000029.1"/>
</dbReference>
<reference evidence="3 4" key="1">
    <citation type="submission" date="2023-07" db="EMBL/GenBank/DDBJ databases">
        <title>Genomic Encyclopedia of Type Strains, Phase IV (KMG-IV): sequencing the most valuable type-strain genomes for metagenomic binning, comparative biology and taxonomic classification.</title>
        <authorList>
            <person name="Goeker M."/>
        </authorList>
    </citation>
    <scope>NUCLEOTIDE SEQUENCE [LARGE SCALE GENOMIC DNA]</scope>
    <source>
        <strain evidence="3 4">DSM 15049</strain>
    </source>
</reference>
<proteinExistence type="inferred from homology"/>
<feature type="transmembrane region" description="Helical" evidence="1">
    <location>
        <begin position="168"/>
        <end position="190"/>
    </location>
</feature>
<dbReference type="HAMAP" id="MF_02062">
    <property type="entry name" value="GltS"/>
    <property type="match status" value="1"/>
</dbReference>
<keyword evidence="4" id="KW-1185">Reference proteome</keyword>
<feature type="transmembrane region" description="Helical" evidence="1">
    <location>
        <begin position="352"/>
        <end position="369"/>
    </location>
</feature>
<keyword evidence="1" id="KW-0812">Transmembrane</keyword>
<accession>A0ABU0MWW1</accession>
<organism evidence="3 4">
    <name type="scientific">Paraclostridium ghonii</name>
    <dbReference type="NCBI Taxonomy" id="29358"/>
    <lineage>
        <taxon>Bacteria</taxon>
        <taxon>Bacillati</taxon>
        <taxon>Bacillota</taxon>
        <taxon>Clostridia</taxon>
        <taxon>Peptostreptococcales</taxon>
        <taxon>Peptostreptococcaceae</taxon>
        <taxon>Paraclostridium</taxon>
    </lineage>
</organism>
<dbReference type="EMBL" id="JAUSWG010000002">
    <property type="protein sequence ID" value="MDQ0555392.1"/>
    <property type="molecule type" value="Genomic_DNA"/>
</dbReference>
<keyword evidence="1" id="KW-1133">Transmembrane helix</keyword>
<evidence type="ECO:0000256" key="2">
    <source>
        <dbReference type="NCBIfam" id="TIGR00210"/>
    </source>
</evidence>
<comment type="function">
    <text evidence="1">Catalyzes the sodium-dependent transport of glutamate.</text>
</comment>
<protein>
    <recommendedName>
        <fullName evidence="1 2">Sodium/glutamate symporter</fullName>
    </recommendedName>
</protein>
<keyword evidence="1" id="KW-0915">Sodium</keyword>
<evidence type="ECO:0000313" key="4">
    <source>
        <dbReference type="Proteomes" id="UP001232584"/>
    </source>
</evidence>
<feature type="transmembrane region" description="Helical" evidence="1">
    <location>
        <begin position="389"/>
        <end position="413"/>
    </location>
</feature>
<feature type="transmembrane region" description="Helical" evidence="1">
    <location>
        <begin position="105"/>
        <end position="129"/>
    </location>
</feature>
<keyword evidence="1" id="KW-0029">Amino-acid transport</keyword>
<feature type="transmembrane region" description="Helical" evidence="1">
    <location>
        <begin position="79"/>
        <end position="98"/>
    </location>
</feature>
<keyword evidence="1" id="KW-0472">Membrane</keyword>
<dbReference type="InterPro" id="IPR004445">
    <property type="entry name" value="GltS"/>
</dbReference>
<keyword evidence="1" id="KW-0406">Ion transport</keyword>
<keyword evidence="1" id="KW-0769">Symport</keyword>
<feature type="transmembrane region" description="Helical" evidence="1">
    <location>
        <begin position="50"/>
        <end position="73"/>
    </location>
</feature>
<comment type="subcellular location">
    <subcellularLocation>
        <location evidence="1">Cell membrane</location>
        <topology evidence="1">Multi-pass membrane protein</topology>
    </subcellularLocation>
</comment>
<feature type="transmembrane region" description="Helical" evidence="1">
    <location>
        <begin position="20"/>
        <end position="38"/>
    </location>
</feature>
<dbReference type="NCBIfam" id="TIGR00210">
    <property type="entry name" value="gltS"/>
    <property type="match status" value="1"/>
</dbReference>
<gene>
    <name evidence="3" type="ORF">QOZ92_000505</name>
</gene>
<dbReference type="PANTHER" id="PTHR36178">
    <property type="entry name" value="SLR0625 PROTEIN"/>
    <property type="match status" value="1"/>
</dbReference>
<keyword evidence="1" id="KW-0813">Transport</keyword>
<evidence type="ECO:0000313" key="3">
    <source>
        <dbReference type="EMBL" id="MDQ0555392.1"/>
    </source>
</evidence>
<dbReference type="Pfam" id="PF03616">
    <property type="entry name" value="Glt_symporter"/>
    <property type="match status" value="1"/>
</dbReference>
<name>A0ABU0MWW1_9FIRM</name>